<dbReference type="EMBL" id="CP059378">
    <property type="protein sequence ID" value="QLY79130.1"/>
    <property type="molecule type" value="Genomic_DNA"/>
</dbReference>
<feature type="transmembrane region" description="Helical" evidence="1">
    <location>
        <begin position="391"/>
        <end position="413"/>
    </location>
</feature>
<feature type="transmembrane region" description="Helical" evidence="1">
    <location>
        <begin position="116"/>
        <end position="137"/>
    </location>
</feature>
<dbReference type="AlphaFoldDB" id="A0A7D6VT22"/>
<feature type="transmembrane region" description="Helical" evidence="1">
    <location>
        <begin position="44"/>
        <end position="65"/>
    </location>
</feature>
<keyword evidence="1" id="KW-1133">Transmembrane helix</keyword>
<name>A0A7D6VT22_9CLOT</name>
<reference evidence="2 3" key="1">
    <citation type="submission" date="2020-07" db="EMBL/GenBank/DDBJ databases">
        <title>Electron transfer.</title>
        <authorList>
            <person name="Huang L."/>
            <person name="Liu X."/>
            <person name="Zhou S."/>
        </authorList>
    </citation>
    <scope>NUCLEOTIDE SEQUENCE [LARGE SCALE GENOMIC DNA]</scope>
    <source>
        <strain evidence="2 3">Lx1</strain>
    </source>
</reference>
<dbReference type="KEGG" id="cint:HZF06_18900"/>
<organism evidence="2 3">
    <name type="scientific">Clostridium intestinale</name>
    <dbReference type="NCBI Taxonomy" id="36845"/>
    <lineage>
        <taxon>Bacteria</taxon>
        <taxon>Bacillati</taxon>
        <taxon>Bacillota</taxon>
        <taxon>Clostridia</taxon>
        <taxon>Eubacteriales</taxon>
        <taxon>Clostridiaceae</taxon>
        <taxon>Clostridium</taxon>
    </lineage>
</organism>
<feature type="transmembrane region" description="Helical" evidence="1">
    <location>
        <begin position="419"/>
        <end position="440"/>
    </location>
</feature>
<evidence type="ECO:0000313" key="3">
    <source>
        <dbReference type="Proteomes" id="UP000512286"/>
    </source>
</evidence>
<feature type="transmembrane region" description="Helical" evidence="1">
    <location>
        <begin position="15"/>
        <end position="32"/>
    </location>
</feature>
<evidence type="ECO:0000313" key="2">
    <source>
        <dbReference type="EMBL" id="QLY79130.1"/>
    </source>
</evidence>
<gene>
    <name evidence="2" type="ORF">HZF06_18900</name>
</gene>
<sequence>MNYFDEFFSIIQAHLLFYVLLLIIVSISYIILLKKLVDSLIDPIVLMIVACIFSTTNVIFMIIFNMIEIKFFYQFIATEGALIIGMMISGRNKSNKIQIIVDKFNGKFFNLISDEFIRISYFITAILFNVCAAILFVKVGVQIGNPYRINGLYNSGIYYTIISNILPIYLLIMLYRSERKKNKVGFYIDIINFSIVLLFILLIEASKSNLLILVNVLFFYIIYLKNSNRDAKADVLKKGGYIILSLAVVLAIFMSVVSSISGSIKGGIDYFLYRLVAFGDVYPMYYMSNAQIVDTSPLDGIKLIVGPLISVIQLPFKVMGIQLEIDKPLGFGIQLYQYLFKSEYIAGPNSRHNVFSIVYFGNFFGVFFSLFIGYILGLIKKYMSKITRENIIGTIIYMIILSGFISSVADPAFGISRMIIQLAYILSLYIFVTVIVKIVNNKAKNEKLMR</sequence>
<keyword evidence="1" id="KW-0472">Membrane</keyword>
<feature type="transmembrane region" description="Helical" evidence="1">
    <location>
        <begin position="184"/>
        <end position="203"/>
    </location>
</feature>
<proteinExistence type="predicted"/>
<feature type="transmembrane region" description="Helical" evidence="1">
    <location>
        <begin position="71"/>
        <end position="88"/>
    </location>
</feature>
<feature type="transmembrane region" description="Helical" evidence="1">
    <location>
        <begin position="209"/>
        <end position="227"/>
    </location>
</feature>
<protein>
    <recommendedName>
        <fullName evidence="4">Oligosaccharide repeat unit polymerase</fullName>
    </recommendedName>
</protein>
<feature type="transmembrane region" description="Helical" evidence="1">
    <location>
        <begin position="157"/>
        <end position="175"/>
    </location>
</feature>
<feature type="transmembrane region" description="Helical" evidence="1">
    <location>
        <begin position="239"/>
        <end position="264"/>
    </location>
</feature>
<evidence type="ECO:0000256" key="1">
    <source>
        <dbReference type="SAM" id="Phobius"/>
    </source>
</evidence>
<dbReference type="RefSeq" id="WP_181601353.1">
    <property type="nucleotide sequence ID" value="NZ_CP059378.1"/>
</dbReference>
<evidence type="ECO:0008006" key="4">
    <source>
        <dbReference type="Google" id="ProtNLM"/>
    </source>
</evidence>
<feature type="transmembrane region" description="Helical" evidence="1">
    <location>
        <begin position="357"/>
        <end position="379"/>
    </location>
</feature>
<accession>A0A7D6VT22</accession>
<keyword evidence="1" id="KW-0812">Transmembrane</keyword>
<dbReference type="Proteomes" id="UP000512286">
    <property type="component" value="Chromosome"/>
</dbReference>